<gene>
    <name evidence="1" type="ORF">L2E82_44785</name>
</gene>
<evidence type="ECO:0000313" key="2">
    <source>
        <dbReference type="Proteomes" id="UP001055811"/>
    </source>
</evidence>
<comment type="caution">
    <text evidence="1">The sequence shown here is derived from an EMBL/GenBank/DDBJ whole genome shotgun (WGS) entry which is preliminary data.</text>
</comment>
<reference evidence="2" key="1">
    <citation type="journal article" date="2022" name="Mol. Ecol. Resour.">
        <title>The genomes of chicory, endive, great burdock and yacon provide insights into Asteraceae palaeo-polyploidization history and plant inulin production.</title>
        <authorList>
            <person name="Fan W."/>
            <person name="Wang S."/>
            <person name="Wang H."/>
            <person name="Wang A."/>
            <person name="Jiang F."/>
            <person name="Liu H."/>
            <person name="Zhao H."/>
            <person name="Xu D."/>
            <person name="Zhang Y."/>
        </authorList>
    </citation>
    <scope>NUCLEOTIDE SEQUENCE [LARGE SCALE GENOMIC DNA]</scope>
    <source>
        <strain evidence="2">cv. Punajuju</strain>
    </source>
</reference>
<protein>
    <submittedName>
        <fullName evidence="1">Uncharacterized protein</fullName>
    </submittedName>
</protein>
<dbReference type="EMBL" id="CM042016">
    <property type="protein sequence ID" value="KAI3700165.1"/>
    <property type="molecule type" value="Genomic_DNA"/>
</dbReference>
<evidence type="ECO:0000313" key="1">
    <source>
        <dbReference type="EMBL" id="KAI3700165.1"/>
    </source>
</evidence>
<reference evidence="1 2" key="2">
    <citation type="journal article" date="2022" name="Mol. Ecol. Resour.">
        <title>The genomes of chicory, endive, great burdock and yacon provide insights into Asteraceae paleo-polyploidization history and plant inulin production.</title>
        <authorList>
            <person name="Fan W."/>
            <person name="Wang S."/>
            <person name="Wang H."/>
            <person name="Wang A."/>
            <person name="Jiang F."/>
            <person name="Liu H."/>
            <person name="Zhao H."/>
            <person name="Xu D."/>
            <person name="Zhang Y."/>
        </authorList>
    </citation>
    <scope>NUCLEOTIDE SEQUENCE [LARGE SCALE GENOMIC DNA]</scope>
    <source>
        <strain evidence="2">cv. Punajuju</strain>
        <tissue evidence="1">Leaves</tissue>
    </source>
</reference>
<keyword evidence="2" id="KW-1185">Reference proteome</keyword>
<sequence>MSTDMLNDTVQKERQISVDPVSMKEMVEYQSLGLPRPQYASKPKHWTTKKNKFLSTSLPNSACSSPRGVLPRIKGKDHDHPHEGASPKSTSLAHQHSLALSRLVWLRDTRLQRSKSCGEGRPSVQYDEFDIRQTTRKISTISTSADSTPRSQTTSDGDYTRIIEAKKHNDEDFKCGALCMFLPGFGRGKPVRSRREERHETGHVISQRVSLEKFECGSWRSSGIFNDGGGSEFSSNLYFDLPLELIQTSGNDAAFPVSSAFVFDKDVKGVLKTKGCGERKSNDCRHVRFSTSSPTTSPSSCITPRTRKVREEFNSFLEAQNA</sequence>
<organism evidence="1 2">
    <name type="scientific">Cichorium intybus</name>
    <name type="common">Chicory</name>
    <dbReference type="NCBI Taxonomy" id="13427"/>
    <lineage>
        <taxon>Eukaryota</taxon>
        <taxon>Viridiplantae</taxon>
        <taxon>Streptophyta</taxon>
        <taxon>Embryophyta</taxon>
        <taxon>Tracheophyta</taxon>
        <taxon>Spermatophyta</taxon>
        <taxon>Magnoliopsida</taxon>
        <taxon>eudicotyledons</taxon>
        <taxon>Gunneridae</taxon>
        <taxon>Pentapetalae</taxon>
        <taxon>asterids</taxon>
        <taxon>campanulids</taxon>
        <taxon>Asterales</taxon>
        <taxon>Asteraceae</taxon>
        <taxon>Cichorioideae</taxon>
        <taxon>Cichorieae</taxon>
        <taxon>Cichoriinae</taxon>
        <taxon>Cichorium</taxon>
    </lineage>
</organism>
<name>A0ACB8ZVL9_CICIN</name>
<proteinExistence type="predicted"/>
<dbReference type="Proteomes" id="UP001055811">
    <property type="component" value="Linkage Group LG08"/>
</dbReference>
<accession>A0ACB8ZVL9</accession>